<evidence type="ECO:0008006" key="2">
    <source>
        <dbReference type="Google" id="ProtNLM"/>
    </source>
</evidence>
<dbReference type="GO" id="GO:0060271">
    <property type="term" value="P:cilium assembly"/>
    <property type="evidence" value="ECO:0007669"/>
    <property type="project" value="TreeGrafter"/>
</dbReference>
<dbReference type="EMBL" id="LAZR01013482">
    <property type="protein sequence ID" value="KKM21771.1"/>
    <property type="molecule type" value="Genomic_DNA"/>
</dbReference>
<dbReference type="GO" id="GO:0034464">
    <property type="term" value="C:BBSome"/>
    <property type="evidence" value="ECO:0007669"/>
    <property type="project" value="TreeGrafter"/>
</dbReference>
<protein>
    <recommendedName>
        <fullName evidence="2">VCBS repeat-containing protein</fullName>
    </recommendedName>
</protein>
<sequence>MLRKRYQLNWTFECPDAVLTCSILKCTDTHFYVFGGHDKTLYLMDDENNIIDSRVFDGWVRCSYTMDLDGDGCDEVLVGAGDGNFMVLKLNPEKQKLVGVMRYRASKKIICCIAGDFTRDGIIELIFGSEDKTLKIFKDVKAKEPKYTFYYDSWVTACSFGFLQLPNDKIPIYGLLVGTKNGLLQLIQFVNEMPDIVWQKNFNNQINAIKVGDVSNDGFNEIILITDETNIKILNTEGEIIKEIDTEEGRPISLLIADIDGDNAKEIVSGCADGYLKVFHNPALDSNDFELKWKSKVSASIKDVCSFSGKEGNQINIVFGGYDRTIRNVTDFEWGQKQPLEISQQIQTPEIRTGRDEELFKELV</sequence>
<organism evidence="1">
    <name type="scientific">marine sediment metagenome</name>
    <dbReference type="NCBI Taxonomy" id="412755"/>
    <lineage>
        <taxon>unclassified sequences</taxon>
        <taxon>metagenomes</taxon>
        <taxon>ecological metagenomes</taxon>
    </lineage>
</organism>
<feature type="non-terminal residue" evidence="1">
    <location>
        <position position="364"/>
    </location>
</feature>
<accession>A0A0F9I2A9</accession>
<dbReference type="PANTHER" id="PTHR16074">
    <property type="entry name" value="BARDET-BIEDL SYNDROME 7 PROTEIN"/>
    <property type="match status" value="1"/>
</dbReference>
<dbReference type="GO" id="GO:0005930">
    <property type="term" value="C:axoneme"/>
    <property type="evidence" value="ECO:0007669"/>
    <property type="project" value="TreeGrafter"/>
</dbReference>
<dbReference type="Gene3D" id="2.130.10.10">
    <property type="entry name" value="YVTN repeat-like/Quinoprotein amine dehydrogenase"/>
    <property type="match status" value="1"/>
</dbReference>
<dbReference type="PANTHER" id="PTHR16074:SF4">
    <property type="entry name" value="BARDET-BIEDL SYNDROME 7 PROTEIN"/>
    <property type="match status" value="1"/>
</dbReference>
<dbReference type="InterPro" id="IPR036322">
    <property type="entry name" value="WD40_repeat_dom_sf"/>
</dbReference>
<evidence type="ECO:0000313" key="1">
    <source>
        <dbReference type="EMBL" id="KKM21771.1"/>
    </source>
</evidence>
<reference evidence="1" key="1">
    <citation type="journal article" date="2015" name="Nature">
        <title>Complex archaea that bridge the gap between prokaryotes and eukaryotes.</title>
        <authorList>
            <person name="Spang A."/>
            <person name="Saw J.H."/>
            <person name="Jorgensen S.L."/>
            <person name="Zaremba-Niedzwiedzka K."/>
            <person name="Martijn J."/>
            <person name="Lind A.E."/>
            <person name="van Eijk R."/>
            <person name="Schleper C."/>
            <person name="Guy L."/>
            <person name="Ettema T.J."/>
        </authorList>
    </citation>
    <scope>NUCLEOTIDE SEQUENCE</scope>
</reference>
<dbReference type="SUPFAM" id="SSF50978">
    <property type="entry name" value="WD40 repeat-like"/>
    <property type="match status" value="1"/>
</dbReference>
<proteinExistence type="predicted"/>
<dbReference type="GO" id="GO:0008104">
    <property type="term" value="P:intracellular protein localization"/>
    <property type="evidence" value="ECO:0007669"/>
    <property type="project" value="TreeGrafter"/>
</dbReference>
<dbReference type="InterPro" id="IPR015943">
    <property type="entry name" value="WD40/YVTN_repeat-like_dom_sf"/>
</dbReference>
<comment type="caution">
    <text evidence="1">The sequence shown here is derived from an EMBL/GenBank/DDBJ whole genome shotgun (WGS) entry which is preliminary data.</text>
</comment>
<gene>
    <name evidence="1" type="ORF">LCGC14_1632040</name>
</gene>
<dbReference type="AlphaFoldDB" id="A0A0F9I2A9"/>
<dbReference type="GO" id="GO:0036064">
    <property type="term" value="C:ciliary basal body"/>
    <property type="evidence" value="ECO:0007669"/>
    <property type="project" value="TreeGrafter"/>
</dbReference>
<dbReference type="GO" id="GO:0016020">
    <property type="term" value="C:membrane"/>
    <property type="evidence" value="ECO:0007669"/>
    <property type="project" value="TreeGrafter"/>
</dbReference>
<name>A0A0F9I2A9_9ZZZZ</name>